<dbReference type="PROSITE" id="PS50102">
    <property type="entry name" value="RRM"/>
    <property type="match status" value="1"/>
</dbReference>
<evidence type="ECO:0000313" key="5">
    <source>
        <dbReference type="EMBL" id="KAG5551137.1"/>
    </source>
</evidence>
<evidence type="ECO:0000256" key="2">
    <source>
        <dbReference type="PROSITE-ProRule" id="PRU00176"/>
    </source>
</evidence>
<evidence type="ECO:0000256" key="1">
    <source>
        <dbReference type="ARBA" id="ARBA00022884"/>
    </source>
</evidence>
<dbReference type="SMART" id="SM00360">
    <property type="entry name" value="RRM"/>
    <property type="match status" value="1"/>
</dbReference>
<gene>
    <name evidence="5" type="ORF">RHGRI_009534</name>
</gene>
<organism evidence="5 6">
    <name type="scientific">Rhododendron griersonianum</name>
    <dbReference type="NCBI Taxonomy" id="479676"/>
    <lineage>
        <taxon>Eukaryota</taxon>
        <taxon>Viridiplantae</taxon>
        <taxon>Streptophyta</taxon>
        <taxon>Embryophyta</taxon>
        <taxon>Tracheophyta</taxon>
        <taxon>Spermatophyta</taxon>
        <taxon>Magnoliopsida</taxon>
        <taxon>eudicotyledons</taxon>
        <taxon>Gunneridae</taxon>
        <taxon>Pentapetalae</taxon>
        <taxon>asterids</taxon>
        <taxon>Ericales</taxon>
        <taxon>Ericaceae</taxon>
        <taxon>Ericoideae</taxon>
        <taxon>Rhodoreae</taxon>
        <taxon>Rhododendron</taxon>
    </lineage>
</organism>
<keyword evidence="3" id="KW-0812">Transmembrane</keyword>
<dbReference type="Proteomes" id="UP000823749">
    <property type="component" value="Chromosome 4"/>
</dbReference>
<feature type="domain" description="RRM" evidence="4">
    <location>
        <begin position="92"/>
        <end position="170"/>
    </location>
</feature>
<dbReference type="GO" id="GO:0003723">
    <property type="term" value="F:RNA binding"/>
    <property type="evidence" value="ECO:0007669"/>
    <property type="project" value="UniProtKB-UniRule"/>
</dbReference>
<dbReference type="PANTHER" id="PTHR48029">
    <property type="entry name" value="NUCLEOLAR PROTEIN 8"/>
    <property type="match status" value="1"/>
</dbReference>
<dbReference type="Gene3D" id="3.30.70.330">
    <property type="match status" value="1"/>
</dbReference>
<evidence type="ECO:0000313" key="6">
    <source>
        <dbReference type="Proteomes" id="UP000823749"/>
    </source>
</evidence>
<accession>A0AAV6KF37</accession>
<dbReference type="PANTHER" id="PTHR48029:SF1">
    <property type="entry name" value="NUCLEOLAR PROTEIN 8"/>
    <property type="match status" value="1"/>
</dbReference>
<keyword evidence="1 2" id="KW-0694">RNA-binding</keyword>
<evidence type="ECO:0000259" key="4">
    <source>
        <dbReference type="PROSITE" id="PS50102"/>
    </source>
</evidence>
<comment type="caution">
    <text evidence="5">The sequence shown here is derived from an EMBL/GenBank/DDBJ whole genome shotgun (WGS) entry which is preliminary data.</text>
</comment>
<protein>
    <recommendedName>
        <fullName evidence="4">RRM domain-containing protein</fullName>
    </recommendedName>
</protein>
<dbReference type="Pfam" id="PF00076">
    <property type="entry name" value="RRM_1"/>
    <property type="match status" value="1"/>
</dbReference>
<dbReference type="InterPro" id="IPR000504">
    <property type="entry name" value="RRM_dom"/>
</dbReference>
<proteinExistence type="predicted"/>
<dbReference type="InterPro" id="IPR012677">
    <property type="entry name" value="Nucleotide-bd_a/b_plait_sf"/>
</dbReference>
<dbReference type="SUPFAM" id="SSF54928">
    <property type="entry name" value="RNA-binding domain, RBD"/>
    <property type="match status" value="1"/>
</dbReference>
<dbReference type="InterPro" id="IPR035979">
    <property type="entry name" value="RBD_domain_sf"/>
</dbReference>
<reference evidence="5" key="1">
    <citation type="submission" date="2020-08" db="EMBL/GenBank/DDBJ databases">
        <title>Plant Genome Project.</title>
        <authorList>
            <person name="Zhang R.-G."/>
        </authorList>
    </citation>
    <scope>NUCLEOTIDE SEQUENCE</scope>
    <source>
        <strain evidence="5">WSP0</strain>
        <tissue evidence="5">Leaf</tissue>
    </source>
</reference>
<dbReference type="EMBL" id="JACTNZ010000004">
    <property type="protein sequence ID" value="KAG5551137.1"/>
    <property type="molecule type" value="Genomic_DNA"/>
</dbReference>
<evidence type="ECO:0000256" key="3">
    <source>
        <dbReference type="SAM" id="Phobius"/>
    </source>
</evidence>
<keyword evidence="3" id="KW-1133">Transmembrane helix</keyword>
<name>A0AAV6KF37_9ERIC</name>
<sequence length="255" mass="27907">MAMAMRTAAARVAAAKPCGLRGLFSTLTSTSPFIPPPSSQADNRPPPAEPSDNLFVSGTSLFPNHPYVISLITDYDVVFFLFIDPTCALIPFCFTFHGLSKRTTTEGLREAFAKFGEVVDARVVTDRVSGYSKGFGFVRYATLEDAAEGIKGMDGKFLDGWVIFAEYARPRPPLPGSNAGPPSYQPGYGSQFGRRIHWLEPGNGGSKVWSSVNCPTVKMVSVFRYRSSSCWFATSNYHINSASHSRHCFRPLPPT</sequence>
<keyword evidence="3" id="KW-0472">Membrane</keyword>
<dbReference type="AlphaFoldDB" id="A0AAV6KF37"/>
<keyword evidence="6" id="KW-1185">Reference proteome</keyword>
<feature type="transmembrane region" description="Helical" evidence="3">
    <location>
        <begin position="77"/>
        <end position="99"/>
    </location>
</feature>